<protein>
    <submittedName>
        <fullName evidence="1">Uncharacterized protein</fullName>
    </submittedName>
</protein>
<proteinExistence type="predicted"/>
<reference evidence="1 2" key="1">
    <citation type="journal article" date="2016" name="Proc. Natl. Acad. Sci. U.S.A.">
        <title>Comparative genomics of biotechnologically important yeasts.</title>
        <authorList>
            <person name="Riley R."/>
            <person name="Haridas S."/>
            <person name="Wolfe K.H."/>
            <person name="Lopes M.R."/>
            <person name="Hittinger C.T."/>
            <person name="Goeker M."/>
            <person name="Salamov A.A."/>
            <person name="Wisecaver J.H."/>
            <person name="Long T.M."/>
            <person name="Calvey C.H."/>
            <person name="Aerts A.L."/>
            <person name="Barry K.W."/>
            <person name="Choi C."/>
            <person name="Clum A."/>
            <person name="Coughlan A.Y."/>
            <person name="Deshpande S."/>
            <person name="Douglass A.P."/>
            <person name="Hanson S.J."/>
            <person name="Klenk H.-P."/>
            <person name="LaButti K.M."/>
            <person name="Lapidus A."/>
            <person name="Lindquist E.A."/>
            <person name="Lipzen A.M."/>
            <person name="Meier-Kolthoff J.P."/>
            <person name="Ohm R.A."/>
            <person name="Otillar R.P."/>
            <person name="Pangilinan J.L."/>
            <person name="Peng Y."/>
            <person name="Rokas A."/>
            <person name="Rosa C.A."/>
            <person name="Scheuner C."/>
            <person name="Sibirny A.A."/>
            <person name="Slot J.C."/>
            <person name="Stielow J.B."/>
            <person name="Sun H."/>
            <person name="Kurtzman C.P."/>
            <person name="Blackwell M."/>
            <person name="Grigoriev I.V."/>
            <person name="Jeffries T.W."/>
        </authorList>
    </citation>
    <scope>NUCLEOTIDE SEQUENCE [LARGE SCALE GENOMIC DNA]</scope>
    <source>
        <strain evidence="1 2">NRRL Y-11557</strain>
    </source>
</reference>
<evidence type="ECO:0000313" key="2">
    <source>
        <dbReference type="Proteomes" id="UP000094385"/>
    </source>
</evidence>
<evidence type="ECO:0000313" key="1">
    <source>
        <dbReference type="EMBL" id="ODQ73360.1"/>
    </source>
</evidence>
<gene>
    <name evidence="1" type="ORF">LIPSTDRAFT_291169</name>
</gene>
<name>A0A1E3Q6X0_LIPST</name>
<organism evidence="1 2">
    <name type="scientific">Lipomyces starkeyi NRRL Y-11557</name>
    <dbReference type="NCBI Taxonomy" id="675824"/>
    <lineage>
        <taxon>Eukaryota</taxon>
        <taxon>Fungi</taxon>
        <taxon>Dikarya</taxon>
        <taxon>Ascomycota</taxon>
        <taxon>Saccharomycotina</taxon>
        <taxon>Lipomycetes</taxon>
        <taxon>Lipomycetales</taxon>
        <taxon>Lipomycetaceae</taxon>
        <taxon>Lipomyces</taxon>
    </lineage>
</organism>
<keyword evidence="2" id="KW-1185">Reference proteome</keyword>
<accession>A0A1E3Q6X0</accession>
<dbReference type="EMBL" id="KV454294">
    <property type="protein sequence ID" value="ODQ73360.1"/>
    <property type="molecule type" value="Genomic_DNA"/>
</dbReference>
<dbReference type="AlphaFoldDB" id="A0A1E3Q6X0"/>
<dbReference type="Proteomes" id="UP000094385">
    <property type="component" value="Unassembled WGS sequence"/>
</dbReference>
<sequence length="53" mass="6284">MNVGVDNNCCLGYLIRSCLVLYFAHSHIFARLPYEYEYISYSWTPKVVYVLMK</sequence>